<sequence length="313" mass="35801">MGLKENGNYKNRKKQISLKSKMLNYDAPLYRPPSEARSLIFQVTLGCSFNECSFCDMYRSKEYSERPWEDVKAEIDMMANYLPDTRRVFLADGDALNLDSEYMIKIVKYIKEKFANLERISCYAMPMNILKKSSEELKKMNEAGLDMFYLGIESGSDIVLKKVTKGAIGKTIIKSVNKAKEAGYIMSCMVILGLGGKKYSKEHIKGTAEVISACSPNYVGALTLYLENGIKQEFLDKYNGEFVRINDDESLDELHDLISQIDTKEEIVFRANHGSNAYTIKGTFPQDKQEMLEKIEWMKQHPEIMRPQGLRGF</sequence>
<gene>
    <name evidence="7" type="ORF">NADRNF5_2056</name>
</gene>
<dbReference type="Gene3D" id="3.20.20.70">
    <property type="entry name" value="Aldolase class I"/>
    <property type="match status" value="1"/>
</dbReference>
<dbReference type="GO" id="GO:0046872">
    <property type="term" value="F:metal ion binding"/>
    <property type="evidence" value="ECO:0007669"/>
    <property type="project" value="UniProtKB-KW"/>
</dbReference>
<keyword evidence="5" id="KW-0411">Iron-sulfur</keyword>
<dbReference type="PROSITE" id="PS51918">
    <property type="entry name" value="RADICAL_SAM"/>
    <property type="match status" value="1"/>
</dbReference>
<feature type="domain" description="Radical SAM core" evidence="6">
    <location>
        <begin position="31"/>
        <end position="262"/>
    </location>
</feature>
<organism evidence="7 8">
    <name type="scientific">Nitrosopumilus adriaticus</name>
    <dbReference type="NCBI Taxonomy" id="1580092"/>
    <lineage>
        <taxon>Archaea</taxon>
        <taxon>Nitrososphaerota</taxon>
        <taxon>Nitrososphaeria</taxon>
        <taxon>Nitrosopumilales</taxon>
        <taxon>Nitrosopumilaceae</taxon>
        <taxon>Nitrosopumilus</taxon>
    </lineage>
</organism>
<dbReference type="InterPro" id="IPR058240">
    <property type="entry name" value="rSAM_sf"/>
</dbReference>
<dbReference type="InterPro" id="IPR006638">
    <property type="entry name" value="Elp3/MiaA/NifB-like_rSAM"/>
</dbReference>
<evidence type="ECO:0000256" key="1">
    <source>
        <dbReference type="ARBA" id="ARBA00001966"/>
    </source>
</evidence>
<dbReference type="PANTHER" id="PTHR43409">
    <property type="entry name" value="ANAEROBIC MAGNESIUM-PROTOPORPHYRIN IX MONOMETHYL ESTER CYCLASE-RELATED"/>
    <property type="match status" value="1"/>
</dbReference>
<dbReference type="SFLD" id="SFLDS00029">
    <property type="entry name" value="Radical_SAM"/>
    <property type="match status" value="1"/>
</dbReference>
<name>A0A0D5C5T7_9ARCH</name>
<dbReference type="STRING" id="1580092.NADRNF5_2056"/>
<dbReference type="GO" id="GO:0003824">
    <property type="term" value="F:catalytic activity"/>
    <property type="evidence" value="ECO:0007669"/>
    <property type="project" value="InterPro"/>
</dbReference>
<protein>
    <submittedName>
        <fullName evidence="7">Radical SAM domain protein</fullName>
    </submittedName>
</protein>
<dbReference type="KEGG" id="nin:NADRNF5_2056"/>
<dbReference type="PANTHER" id="PTHR43409:SF4">
    <property type="entry name" value="RADICAL SAM SUPERFAMILY PROTEIN"/>
    <property type="match status" value="1"/>
</dbReference>
<proteinExistence type="predicted"/>
<dbReference type="HOGENOM" id="CLU_044464_1_0_2"/>
<evidence type="ECO:0000313" key="8">
    <source>
        <dbReference type="Proteomes" id="UP000032408"/>
    </source>
</evidence>
<dbReference type="Pfam" id="PF04055">
    <property type="entry name" value="Radical_SAM"/>
    <property type="match status" value="1"/>
</dbReference>
<evidence type="ECO:0000313" key="7">
    <source>
        <dbReference type="EMBL" id="AJW71730.1"/>
    </source>
</evidence>
<evidence type="ECO:0000256" key="2">
    <source>
        <dbReference type="ARBA" id="ARBA00022691"/>
    </source>
</evidence>
<keyword evidence="4" id="KW-0408">Iron</keyword>
<keyword evidence="8" id="KW-1185">Reference proteome</keyword>
<evidence type="ECO:0000256" key="4">
    <source>
        <dbReference type="ARBA" id="ARBA00023004"/>
    </source>
</evidence>
<evidence type="ECO:0000259" key="6">
    <source>
        <dbReference type="PROSITE" id="PS51918"/>
    </source>
</evidence>
<dbReference type="SMART" id="SM00729">
    <property type="entry name" value="Elp3"/>
    <property type="match status" value="1"/>
</dbReference>
<keyword evidence="2" id="KW-0949">S-adenosyl-L-methionine</keyword>
<dbReference type="Proteomes" id="UP000032408">
    <property type="component" value="Chromosome"/>
</dbReference>
<dbReference type="SFLD" id="SFLDG01095">
    <property type="entry name" value="Uncharacterised_Radical_SAM_Su"/>
    <property type="match status" value="1"/>
</dbReference>
<comment type="cofactor">
    <cofactor evidence="1">
        <name>[4Fe-4S] cluster</name>
        <dbReference type="ChEBI" id="CHEBI:49883"/>
    </cofactor>
</comment>
<dbReference type="GO" id="GO:0051536">
    <property type="term" value="F:iron-sulfur cluster binding"/>
    <property type="evidence" value="ECO:0007669"/>
    <property type="project" value="UniProtKB-KW"/>
</dbReference>
<dbReference type="SUPFAM" id="SSF102114">
    <property type="entry name" value="Radical SAM enzymes"/>
    <property type="match status" value="1"/>
</dbReference>
<dbReference type="InterPro" id="IPR013785">
    <property type="entry name" value="Aldolase_TIM"/>
</dbReference>
<dbReference type="InterPro" id="IPR007197">
    <property type="entry name" value="rSAM"/>
</dbReference>
<dbReference type="InterPro" id="IPR051198">
    <property type="entry name" value="BchE-like"/>
</dbReference>
<reference evidence="8" key="1">
    <citation type="submission" date="2015-03" db="EMBL/GenBank/DDBJ databases">
        <title>Characterization of two novel Thaumarchaeota isolated from the Northern Adriatic Sea.</title>
        <authorList>
            <person name="Bayer B."/>
            <person name="Vojvoda J."/>
            <person name="Offre P."/>
            <person name="Srivastava A."/>
            <person name="Elisabeth N."/>
            <person name="Garcia J.A.L."/>
            <person name="Schleper C."/>
            <person name="Herndl G.J."/>
        </authorList>
    </citation>
    <scope>NUCLEOTIDE SEQUENCE [LARGE SCALE GENOMIC DNA]</scope>
    <source>
        <strain evidence="8">NF5</strain>
    </source>
</reference>
<dbReference type="EMBL" id="CP011070">
    <property type="protein sequence ID" value="AJW71730.1"/>
    <property type="molecule type" value="Genomic_DNA"/>
</dbReference>
<reference evidence="7 8" key="2">
    <citation type="journal article" date="2016" name="ISME J.">
        <title>Physiological and genomic characterization of two novel marine thaumarchaeal strains indicates niche differentiation.</title>
        <authorList>
            <person name="Bayer B."/>
            <person name="Vojvoda J."/>
            <person name="Offre P."/>
            <person name="Alves R.J."/>
            <person name="Elisabeth N.H."/>
            <person name="Garcia J.A."/>
            <person name="Volland J.M."/>
            <person name="Srivastava A."/>
            <person name="Schleper C."/>
            <person name="Herndl G.J."/>
        </authorList>
    </citation>
    <scope>NUCLEOTIDE SEQUENCE [LARGE SCALE GENOMIC DNA]</scope>
    <source>
        <strain evidence="7 8">NF5</strain>
    </source>
</reference>
<keyword evidence="3" id="KW-0479">Metal-binding</keyword>
<accession>A0A0D5C5T7</accession>
<dbReference type="SFLD" id="SFLDG01082">
    <property type="entry name" value="B12-binding_domain_containing"/>
    <property type="match status" value="1"/>
</dbReference>
<dbReference type="AlphaFoldDB" id="A0A0D5C5T7"/>
<evidence type="ECO:0000256" key="5">
    <source>
        <dbReference type="ARBA" id="ARBA00023014"/>
    </source>
</evidence>
<evidence type="ECO:0000256" key="3">
    <source>
        <dbReference type="ARBA" id="ARBA00022723"/>
    </source>
</evidence>